<dbReference type="OrthoDB" id="961206at2"/>
<protein>
    <recommendedName>
        <fullName evidence="4">Secretion system C-terminal sorting domain-containing protein</fullName>
    </recommendedName>
</protein>
<name>A0A4Q5LYS9_9BACT</name>
<comment type="caution">
    <text evidence="2">The sequence shown here is derived from an EMBL/GenBank/DDBJ whole genome shotgun (WGS) entry which is preliminary data.</text>
</comment>
<dbReference type="RefSeq" id="WP_130021582.1">
    <property type="nucleotide sequence ID" value="NZ_SEWF01000019.1"/>
</dbReference>
<accession>A0A4Q5LYS9</accession>
<proteinExistence type="predicted"/>
<organism evidence="2 3">
    <name type="scientific">Emticicia agri</name>
    <dbReference type="NCBI Taxonomy" id="2492393"/>
    <lineage>
        <taxon>Bacteria</taxon>
        <taxon>Pseudomonadati</taxon>
        <taxon>Bacteroidota</taxon>
        <taxon>Cytophagia</taxon>
        <taxon>Cytophagales</taxon>
        <taxon>Leadbetterellaceae</taxon>
        <taxon>Emticicia</taxon>
    </lineage>
</organism>
<dbReference type="AlphaFoldDB" id="A0A4Q5LYS9"/>
<evidence type="ECO:0008006" key="4">
    <source>
        <dbReference type="Google" id="ProtNLM"/>
    </source>
</evidence>
<keyword evidence="3" id="KW-1185">Reference proteome</keyword>
<evidence type="ECO:0000313" key="3">
    <source>
        <dbReference type="Proteomes" id="UP000293162"/>
    </source>
</evidence>
<evidence type="ECO:0000313" key="2">
    <source>
        <dbReference type="EMBL" id="RYU94968.1"/>
    </source>
</evidence>
<sequence length="124" mass="13628">MKKITSIIAIALLASTVAFNANADDKKIEYKSSNLKVGMYEAGYTNSMKLNMNLTKDKGVSATIKLMDADGSTLHEETLGKKVGSYKLCFDMSNVKAGKYYVEVKNGDRIITKEIVKGIQTLSY</sequence>
<reference evidence="2 3" key="1">
    <citation type="submission" date="2019-02" db="EMBL/GenBank/DDBJ databases">
        <title>Bacterial novel species Emticicia sp. 17J42-9 isolated from soil.</title>
        <authorList>
            <person name="Jung H.-Y."/>
        </authorList>
    </citation>
    <scope>NUCLEOTIDE SEQUENCE [LARGE SCALE GENOMIC DNA]</scope>
    <source>
        <strain evidence="2 3">17J42-9</strain>
    </source>
</reference>
<dbReference type="Proteomes" id="UP000293162">
    <property type="component" value="Unassembled WGS sequence"/>
</dbReference>
<gene>
    <name evidence="2" type="ORF">EWM59_13880</name>
</gene>
<evidence type="ECO:0000256" key="1">
    <source>
        <dbReference type="SAM" id="SignalP"/>
    </source>
</evidence>
<feature type="signal peptide" evidence="1">
    <location>
        <begin position="1"/>
        <end position="23"/>
    </location>
</feature>
<dbReference type="EMBL" id="SEWF01000019">
    <property type="protein sequence ID" value="RYU94968.1"/>
    <property type="molecule type" value="Genomic_DNA"/>
</dbReference>
<keyword evidence="1" id="KW-0732">Signal</keyword>
<feature type="chain" id="PRO_5021010408" description="Secretion system C-terminal sorting domain-containing protein" evidence="1">
    <location>
        <begin position="24"/>
        <end position="124"/>
    </location>
</feature>